<protein>
    <submittedName>
        <fullName evidence="1">MAP kinase kinase (MEK)</fullName>
        <ecNumber evidence="1">2.7.12.2</ecNumber>
    </submittedName>
</protein>
<gene>
    <name evidence="1" type="primary">STE7_2</name>
    <name evidence="1" type="ORF">EV182_007957</name>
</gene>
<dbReference type="EC" id="2.7.12.2" evidence="1"/>
<keyword evidence="2" id="KW-1185">Reference proteome</keyword>
<comment type="caution">
    <text evidence="1">The sequence shown here is derived from an EMBL/GenBank/DDBJ whole genome shotgun (WGS) entry which is preliminary data.</text>
</comment>
<reference evidence="1" key="1">
    <citation type="submission" date="2022-06" db="EMBL/GenBank/DDBJ databases">
        <title>Phylogenomic reconstructions and comparative analyses of Kickxellomycotina fungi.</title>
        <authorList>
            <person name="Reynolds N.K."/>
            <person name="Stajich J.E."/>
            <person name="Barry K."/>
            <person name="Grigoriev I.V."/>
            <person name="Crous P."/>
            <person name="Smith M.E."/>
        </authorList>
    </citation>
    <scope>NUCLEOTIDE SEQUENCE</scope>
    <source>
        <strain evidence="1">RSA 2271</strain>
    </source>
</reference>
<accession>A0ACC1HCK1</accession>
<name>A0ACC1HCK1_9FUNG</name>
<evidence type="ECO:0000313" key="1">
    <source>
        <dbReference type="EMBL" id="KAJ1670868.1"/>
    </source>
</evidence>
<sequence>MVLRKKRNFKDLALPANNGGAAAVENAAGRTIPTDAVGMGSVGLDTAGGATFLYEQQGYTNATVTSLEIGVEFRLDLRAEDLQHLKEMGSGASGTVNQVLHLPTKTVMAMKTIRIDANIRQQVLKELQILHECNSPYIVSFYSAFPTGNDIRICMEFMDLG</sequence>
<organism evidence="1 2">
    <name type="scientific">Spiromyces aspiralis</name>
    <dbReference type="NCBI Taxonomy" id="68401"/>
    <lineage>
        <taxon>Eukaryota</taxon>
        <taxon>Fungi</taxon>
        <taxon>Fungi incertae sedis</taxon>
        <taxon>Zoopagomycota</taxon>
        <taxon>Kickxellomycotina</taxon>
        <taxon>Kickxellomycetes</taxon>
        <taxon>Kickxellales</taxon>
        <taxon>Kickxellaceae</taxon>
        <taxon>Spiromyces</taxon>
    </lineage>
</organism>
<feature type="non-terminal residue" evidence="1">
    <location>
        <position position="161"/>
    </location>
</feature>
<proteinExistence type="predicted"/>
<keyword evidence="1" id="KW-0808">Transferase</keyword>
<dbReference type="Proteomes" id="UP001145114">
    <property type="component" value="Unassembled WGS sequence"/>
</dbReference>
<keyword evidence="1" id="KW-0418">Kinase</keyword>
<evidence type="ECO:0000313" key="2">
    <source>
        <dbReference type="Proteomes" id="UP001145114"/>
    </source>
</evidence>
<dbReference type="EMBL" id="JAMZIH010009039">
    <property type="protein sequence ID" value="KAJ1670868.1"/>
    <property type="molecule type" value="Genomic_DNA"/>
</dbReference>